<protein>
    <submittedName>
        <fullName evidence="3">Uncharacterized conserved protein YndB, AHSA1/START domain</fullName>
    </submittedName>
</protein>
<dbReference type="AlphaFoldDB" id="A0A1G7F1S9"/>
<dbReference type="InterPro" id="IPR023393">
    <property type="entry name" value="START-like_dom_sf"/>
</dbReference>
<evidence type="ECO:0000259" key="2">
    <source>
        <dbReference type="Pfam" id="PF08327"/>
    </source>
</evidence>
<proteinExistence type="inferred from homology"/>
<reference evidence="3 4" key="1">
    <citation type="submission" date="2016-10" db="EMBL/GenBank/DDBJ databases">
        <authorList>
            <person name="de Groot N.N."/>
        </authorList>
    </citation>
    <scope>NUCLEOTIDE SEQUENCE [LARGE SCALE GENOMIC DNA]</scope>
    <source>
        <strain evidence="3 4">GAS232</strain>
    </source>
</reference>
<dbReference type="OrthoDB" id="2355173at2"/>
<organism evidence="3 4">
    <name type="scientific">Terriglobus roseus</name>
    <dbReference type="NCBI Taxonomy" id="392734"/>
    <lineage>
        <taxon>Bacteria</taxon>
        <taxon>Pseudomonadati</taxon>
        <taxon>Acidobacteriota</taxon>
        <taxon>Terriglobia</taxon>
        <taxon>Terriglobales</taxon>
        <taxon>Acidobacteriaceae</taxon>
        <taxon>Terriglobus</taxon>
    </lineage>
</organism>
<evidence type="ECO:0000313" key="4">
    <source>
        <dbReference type="Proteomes" id="UP000182427"/>
    </source>
</evidence>
<dbReference type="Pfam" id="PF08327">
    <property type="entry name" value="AHSA1"/>
    <property type="match status" value="1"/>
</dbReference>
<dbReference type="CDD" id="cd07814">
    <property type="entry name" value="SRPBCC_CalC_Aha1-like"/>
    <property type="match status" value="1"/>
</dbReference>
<evidence type="ECO:0000256" key="1">
    <source>
        <dbReference type="ARBA" id="ARBA00006817"/>
    </source>
</evidence>
<comment type="similarity">
    <text evidence="1">Belongs to the AHA1 family.</text>
</comment>
<keyword evidence="4" id="KW-1185">Reference proteome</keyword>
<gene>
    <name evidence="3" type="ORF">SAMN05444167_0181</name>
</gene>
<name>A0A1G7F1S9_9BACT</name>
<dbReference type="RefSeq" id="WP_083346849.1">
    <property type="nucleotide sequence ID" value="NZ_LT629690.1"/>
</dbReference>
<feature type="domain" description="Activator of Hsp90 ATPase homologue 1/2-like C-terminal" evidence="2">
    <location>
        <begin position="19"/>
        <end position="137"/>
    </location>
</feature>
<accession>A0A1G7F1S9</accession>
<dbReference type="SUPFAM" id="SSF55961">
    <property type="entry name" value="Bet v1-like"/>
    <property type="match status" value="1"/>
</dbReference>
<dbReference type="EMBL" id="LT629690">
    <property type="protein sequence ID" value="SDE69849.1"/>
    <property type="molecule type" value="Genomic_DNA"/>
</dbReference>
<dbReference type="InterPro" id="IPR013538">
    <property type="entry name" value="ASHA1/2-like_C"/>
</dbReference>
<dbReference type="Proteomes" id="UP000182427">
    <property type="component" value="Chromosome I"/>
</dbReference>
<sequence>MSNSTETNRSVVIERSFPHPPEKLWRALTESALLAQWLMKNDFSPEVGKSFQFRAEPVANWNGVIDCEVLAIEPQRKLSYTWGSMGLGSVVLFTLTPEEGGTHLRMEQSGFREDQEAAFRGAQYGWQKFMGQLEQVLAGSAT</sequence>
<evidence type="ECO:0000313" key="3">
    <source>
        <dbReference type="EMBL" id="SDE69849.1"/>
    </source>
</evidence>
<dbReference type="Gene3D" id="3.30.530.20">
    <property type="match status" value="1"/>
</dbReference>